<dbReference type="InterPro" id="IPR029032">
    <property type="entry name" value="AhpD-like"/>
</dbReference>
<feature type="domain" description="Carboxymuconolactone decarboxylase-like" evidence="1">
    <location>
        <begin position="61"/>
        <end position="94"/>
    </location>
</feature>
<sequence>MLFLQKHEPKEIFMAWIPMIPEEEAEGELKEWYDKLRDPWGGVDDIMRIHSISLPTMKGHFELYRSAMTGSPDLSRKEREMIAIVVSSINQCHY</sequence>
<gene>
    <name evidence="2" type="ORF">METZ01_LOCUS423917</name>
</gene>
<accession>A0A382XJC3</accession>
<dbReference type="EMBL" id="UINC01168168">
    <property type="protein sequence ID" value="SVD71063.1"/>
    <property type="molecule type" value="Genomic_DNA"/>
</dbReference>
<reference evidence="2" key="1">
    <citation type="submission" date="2018-05" db="EMBL/GenBank/DDBJ databases">
        <authorList>
            <person name="Lanie J.A."/>
            <person name="Ng W.-L."/>
            <person name="Kazmierczak K.M."/>
            <person name="Andrzejewski T.M."/>
            <person name="Davidsen T.M."/>
            <person name="Wayne K.J."/>
            <person name="Tettelin H."/>
            <person name="Glass J.I."/>
            <person name="Rusch D."/>
            <person name="Podicherti R."/>
            <person name="Tsui H.-C.T."/>
            <person name="Winkler M.E."/>
        </authorList>
    </citation>
    <scope>NUCLEOTIDE SEQUENCE</scope>
</reference>
<dbReference type="GO" id="GO:0051920">
    <property type="term" value="F:peroxiredoxin activity"/>
    <property type="evidence" value="ECO:0007669"/>
    <property type="project" value="InterPro"/>
</dbReference>
<evidence type="ECO:0000259" key="1">
    <source>
        <dbReference type="Pfam" id="PF02627"/>
    </source>
</evidence>
<evidence type="ECO:0000313" key="2">
    <source>
        <dbReference type="EMBL" id="SVD71063.1"/>
    </source>
</evidence>
<dbReference type="SUPFAM" id="SSF69118">
    <property type="entry name" value="AhpD-like"/>
    <property type="match status" value="1"/>
</dbReference>
<name>A0A382XJC3_9ZZZZ</name>
<dbReference type="InterPro" id="IPR003779">
    <property type="entry name" value="CMD-like"/>
</dbReference>
<organism evidence="2">
    <name type="scientific">marine metagenome</name>
    <dbReference type="NCBI Taxonomy" id="408172"/>
    <lineage>
        <taxon>unclassified sequences</taxon>
        <taxon>metagenomes</taxon>
        <taxon>ecological metagenomes</taxon>
    </lineage>
</organism>
<dbReference type="Pfam" id="PF02627">
    <property type="entry name" value="CMD"/>
    <property type="match status" value="1"/>
</dbReference>
<proteinExistence type="predicted"/>
<dbReference type="Gene3D" id="1.20.1290.10">
    <property type="entry name" value="AhpD-like"/>
    <property type="match status" value="1"/>
</dbReference>
<dbReference type="AlphaFoldDB" id="A0A382XJC3"/>
<protein>
    <recommendedName>
        <fullName evidence="1">Carboxymuconolactone decarboxylase-like domain-containing protein</fullName>
    </recommendedName>
</protein>